<keyword evidence="2" id="KW-1133">Transmembrane helix</keyword>
<feature type="compositionally biased region" description="Polar residues" evidence="1">
    <location>
        <begin position="128"/>
        <end position="140"/>
    </location>
</feature>
<keyword evidence="2" id="KW-0812">Transmembrane</keyword>
<feature type="compositionally biased region" description="Low complexity" evidence="1">
    <location>
        <begin position="1"/>
        <end position="42"/>
    </location>
</feature>
<evidence type="ECO:0000256" key="1">
    <source>
        <dbReference type="SAM" id="MobiDB-lite"/>
    </source>
</evidence>
<dbReference type="EMBL" id="FMSP01000003">
    <property type="protein sequence ID" value="SCV68803.1"/>
    <property type="molecule type" value="Genomic_DNA"/>
</dbReference>
<evidence type="ECO:0000313" key="4">
    <source>
        <dbReference type="Proteomes" id="UP000198372"/>
    </source>
</evidence>
<name>A0A238F9V8_9BASI</name>
<protein>
    <submittedName>
        <fullName evidence="3">BQ2448_924 protein</fullName>
    </submittedName>
</protein>
<sequence>MPGPGRSAPASPRQSSRIPTRRSSASTPPSTAGPTTPAAIAANSTSIGSPSRPAASTASQATPTSSATNETGRRPERSRPISYPHRLSHEATAGVNMDLDGNRTIDVISNPAESSQRSPPDTRERPVTNRSVQKHISASLSKMHGVGEDLRPPSSLVYPAPIRFPSHPNRPSSSSSTTVGQPRRSTCPVRPKLERPSSTCYTSLPVPPPRTPGDDEDEASHSLQWSSWRWGWGSRDGQQQQAADCLAERGTMGSRTKQSNEREPLLEYSTAAGEMRSREGLPKVTRQCLIAEIKCYGKYMLPPIIVFLGLAMSLALVLYAHARSRQSDTGAHP</sequence>
<organism evidence="3 4">
    <name type="scientific">Microbotryum intermedium</name>
    <dbReference type="NCBI Taxonomy" id="269621"/>
    <lineage>
        <taxon>Eukaryota</taxon>
        <taxon>Fungi</taxon>
        <taxon>Dikarya</taxon>
        <taxon>Basidiomycota</taxon>
        <taxon>Pucciniomycotina</taxon>
        <taxon>Microbotryomycetes</taxon>
        <taxon>Microbotryales</taxon>
        <taxon>Microbotryaceae</taxon>
        <taxon>Microbotryum</taxon>
    </lineage>
</organism>
<evidence type="ECO:0000256" key="2">
    <source>
        <dbReference type="SAM" id="Phobius"/>
    </source>
</evidence>
<evidence type="ECO:0000313" key="3">
    <source>
        <dbReference type="EMBL" id="SCV68803.1"/>
    </source>
</evidence>
<feature type="region of interest" description="Disordered" evidence="1">
    <location>
        <begin position="1"/>
        <end position="220"/>
    </location>
</feature>
<accession>A0A238F9V8</accession>
<dbReference type="AlphaFoldDB" id="A0A238F9V8"/>
<dbReference type="OrthoDB" id="2596020at2759"/>
<feature type="transmembrane region" description="Helical" evidence="2">
    <location>
        <begin position="299"/>
        <end position="320"/>
    </location>
</feature>
<dbReference type="STRING" id="269621.A0A238F9V8"/>
<gene>
    <name evidence="3" type="ORF">BQ2448_924</name>
</gene>
<keyword evidence="4" id="KW-1185">Reference proteome</keyword>
<keyword evidence="2" id="KW-0472">Membrane</keyword>
<feature type="compositionally biased region" description="Low complexity" evidence="1">
    <location>
        <begin position="49"/>
        <end position="68"/>
    </location>
</feature>
<dbReference type="Proteomes" id="UP000198372">
    <property type="component" value="Unassembled WGS sequence"/>
</dbReference>
<reference evidence="4" key="1">
    <citation type="submission" date="2016-09" db="EMBL/GenBank/DDBJ databases">
        <authorList>
            <person name="Jeantristanb JTB J.-T."/>
            <person name="Ricardo R."/>
        </authorList>
    </citation>
    <scope>NUCLEOTIDE SEQUENCE [LARGE SCALE GENOMIC DNA]</scope>
</reference>
<proteinExistence type="predicted"/>